<name>A0A6C0CAQ5_9ZZZZ</name>
<dbReference type="AlphaFoldDB" id="A0A6C0CAQ5"/>
<sequence length="42" mass="5154">MSNMNLPKNNVKYESTKNRRIFFIDVLIYLRCLKNRMLYVTI</sequence>
<dbReference type="EMBL" id="MN739372">
    <property type="protein sequence ID" value="QHT01423.1"/>
    <property type="molecule type" value="Genomic_DNA"/>
</dbReference>
<accession>A0A6C0CAQ5</accession>
<organism evidence="1">
    <name type="scientific">viral metagenome</name>
    <dbReference type="NCBI Taxonomy" id="1070528"/>
    <lineage>
        <taxon>unclassified sequences</taxon>
        <taxon>metagenomes</taxon>
        <taxon>organismal metagenomes</taxon>
    </lineage>
</organism>
<evidence type="ECO:0000313" key="1">
    <source>
        <dbReference type="EMBL" id="QHT01423.1"/>
    </source>
</evidence>
<proteinExistence type="predicted"/>
<protein>
    <submittedName>
        <fullName evidence="1">Uncharacterized protein</fullName>
    </submittedName>
</protein>
<reference evidence="1" key="1">
    <citation type="journal article" date="2020" name="Nature">
        <title>Giant virus diversity and host interactions through global metagenomics.</title>
        <authorList>
            <person name="Schulz F."/>
            <person name="Roux S."/>
            <person name="Paez-Espino D."/>
            <person name="Jungbluth S."/>
            <person name="Walsh D.A."/>
            <person name="Denef V.J."/>
            <person name="McMahon K.D."/>
            <person name="Konstantinidis K.T."/>
            <person name="Eloe-Fadrosh E.A."/>
            <person name="Kyrpides N.C."/>
            <person name="Woyke T."/>
        </authorList>
    </citation>
    <scope>NUCLEOTIDE SEQUENCE</scope>
    <source>
        <strain evidence="1">GVMAG-M-3300020192-26</strain>
    </source>
</reference>